<gene>
    <name evidence="5" type="ORF">SAMN05421740_106265</name>
</gene>
<protein>
    <submittedName>
        <fullName evidence="5">Prolyl oligopeptidase family protein</fullName>
    </submittedName>
</protein>
<keyword evidence="3" id="KW-0732">Signal</keyword>
<evidence type="ECO:0000313" key="5">
    <source>
        <dbReference type="EMBL" id="SEL54964.1"/>
    </source>
</evidence>
<dbReference type="GO" id="GO:0006508">
    <property type="term" value="P:proteolysis"/>
    <property type="evidence" value="ECO:0007669"/>
    <property type="project" value="InterPro"/>
</dbReference>
<sequence length="366" mass="41809">MFTTLFLRRMRGAFLGAMLMVSHVAMAQQADQSYQRLQGQFENLQHQFQQLNKVIDDLNWMIGLDDFAYMDKVQLTGPPPAVERNPTGQGAGNPLKFMAYVFIPKPFNPDEKYPLLVLPHDGVHGNFRTAYAHIIKELMVQGYVVVAPEYRGSSGYGRGFYQQIDYGGLENEDVRVSKDFMLDHYGFIDKNRVGIMGWSHGGMITLMNLFNFPKDYKVGFAGVPVSDLIARMGYKNDGYRELYSADYHLGKSADQNVAEYRKRSPVWNTDKLEAPLFVHANTNDEDVNVLEVEHLIKSLRAEGKSFEYEIFENMPGGHVFDRLDTKVAVEIRLKIYQFLGKYLKPNHPYTDSASLLKASYYPVPTH</sequence>
<feature type="signal peptide" evidence="3">
    <location>
        <begin position="1"/>
        <end position="27"/>
    </location>
</feature>
<dbReference type="Pfam" id="PF00326">
    <property type="entry name" value="Peptidase_S9"/>
    <property type="match status" value="1"/>
</dbReference>
<keyword evidence="2" id="KW-0175">Coiled coil</keyword>
<feature type="coiled-coil region" evidence="2">
    <location>
        <begin position="27"/>
        <end position="54"/>
    </location>
</feature>
<keyword evidence="6" id="KW-1185">Reference proteome</keyword>
<dbReference type="SUPFAM" id="SSF53474">
    <property type="entry name" value="alpha/beta-Hydrolases"/>
    <property type="match status" value="1"/>
</dbReference>
<dbReference type="InterPro" id="IPR001375">
    <property type="entry name" value="Peptidase_S9_cat"/>
</dbReference>
<feature type="chain" id="PRO_5011616823" evidence="3">
    <location>
        <begin position="28"/>
        <end position="366"/>
    </location>
</feature>
<organism evidence="5 6">
    <name type="scientific">Parapedobacter koreensis</name>
    <dbReference type="NCBI Taxonomy" id="332977"/>
    <lineage>
        <taxon>Bacteria</taxon>
        <taxon>Pseudomonadati</taxon>
        <taxon>Bacteroidota</taxon>
        <taxon>Sphingobacteriia</taxon>
        <taxon>Sphingobacteriales</taxon>
        <taxon>Sphingobacteriaceae</taxon>
        <taxon>Parapedobacter</taxon>
    </lineage>
</organism>
<dbReference type="PANTHER" id="PTHR42776">
    <property type="entry name" value="SERINE PEPTIDASE S9 FAMILY MEMBER"/>
    <property type="match status" value="1"/>
</dbReference>
<evidence type="ECO:0000256" key="2">
    <source>
        <dbReference type="SAM" id="Coils"/>
    </source>
</evidence>
<dbReference type="InterPro" id="IPR029058">
    <property type="entry name" value="AB_hydrolase_fold"/>
</dbReference>
<evidence type="ECO:0000256" key="1">
    <source>
        <dbReference type="ARBA" id="ARBA00022801"/>
    </source>
</evidence>
<feature type="domain" description="Peptidase S9 prolyl oligopeptidase catalytic" evidence="4">
    <location>
        <begin position="138"/>
        <end position="344"/>
    </location>
</feature>
<dbReference type="GO" id="GO:0004252">
    <property type="term" value="F:serine-type endopeptidase activity"/>
    <property type="evidence" value="ECO:0007669"/>
    <property type="project" value="TreeGrafter"/>
</dbReference>
<accession>A0A1H7R4W5</accession>
<evidence type="ECO:0000256" key="3">
    <source>
        <dbReference type="SAM" id="SignalP"/>
    </source>
</evidence>
<dbReference type="Gene3D" id="3.40.50.1820">
    <property type="entry name" value="alpha/beta hydrolase"/>
    <property type="match status" value="1"/>
</dbReference>
<keyword evidence="1" id="KW-0378">Hydrolase</keyword>
<dbReference type="EMBL" id="FNZR01000006">
    <property type="protein sequence ID" value="SEL54964.1"/>
    <property type="molecule type" value="Genomic_DNA"/>
</dbReference>
<proteinExistence type="predicted"/>
<dbReference type="STRING" id="332977.SAMN05421740_106265"/>
<dbReference type="PANTHER" id="PTHR42776:SF4">
    <property type="entry name" value="ACYLAMINO-ACID-RELEASING ENZYME"/>
    <property type="match status" value="1"/>
</dbReference>
<name>A0A1H7R4W5_9SPHI</name>
<dbReference type="Proteomes" id="UP000198916">
    <property type="component" value="Unassembled WGS sequence"/>
</dbReference>
<dbReference type="AlphaFoldDB" id="A0A1H7R4W5"/>
<dbReference type="RefSeq" id="WP_218145433.1">
    <property type="nucleotide sequence ID" value="NZ_FNZR01000006.1"/>
</dbReference>
<evidence type="ECO:0000313" key="6">
    <source>
        <dbReference type="Proteomes" id="UP000198916"/>
    </source>
</evidence>
<evidence type="ECO:0000259" key="4">
    <source>
        <dbReference type="Pfam" id="PF00326"/>
    </source>
</evidence>
<reference evidence="6" key="1">
    <citation type="submission" date="2016-10" db="EMBL/GenBank/DDBJ databases">
        <authorList>
            <person name="Varghese N."/>
            <person name="Submissions S."/>
        </authorList>
    </citation>
    <scope>NUCLEOTIDE SEQUENCE [LARGE SCALE GENOMIC DNA]</scope>
    <source>
        <strain evidence="6">Jip14</strain>
    </source>
</reference>